<dbReference type="InParanoid" id="A0A0C3CNJ1"/>
<accession>A0A0C3CNJ1</accession>
<name>A0A0C3CNJ1_PILCF</name>
<dbReference type="HOGENOM" id="CLU_2942577_0_0_1"/>
<gene>
    <name evidence="1" type="ORF">PILCRDRAFT_810556</name>
</gene>
<evidence type="ECO:0000313" key="1">
    <source>
        <dbReference type="EMBL" id="KIM91297.1"/>
    </source>
</evidence>
<dbReference type="Proteomes" id="UP000054166">
    <property type="component" value="Unassembled WGS sequence"/>
</dbReference>
<evidence type="ECO:0000313" key="2">
    <source>
        <dbReference type="Proteomes" id="UP000054166"/>
    </source>
</evidence>
<dbReference type="AlphaFoldDB" id="A0A0C3CNJ1"/>
<dbReference type="EMBL" id="KN832971">
    <property type="protein sequence ID" value="KIM91297.1"/>
    <property type="molecule type" value="Genomic_DNA"/>
</dbReference>
<organism evidence="1 2">
    <name type="scientific">Piloderma croceum (strain F 1598)</name>
    <dbReference type="NCBI Taxonomy" id="765440"/>
    <lineage>
        <taxon>Eukaryota</taxon>
        <taxon>Fungi</taxon>
        <taxon>Dikarya</taxon>
        <taxon>Basidiomycota</taxon>
        <taxon>Agaricomycotina</taxon>
        <taxon>Agaricomycetes</taxon>
        <taxon>Agaricomycetidae</taxon>
        <taxon>Atheliales</taxon>
        <taxon>Atheliaceae</taxon>
        <taxon>Piloderma</taxon>
    </lineage>
</organism>
<proteinExistence type="predicted"/>
<protein>
    <submittedName>
        <fullName evidence="1">Uncharacterized protein</fullName>
    </submittedName>
</protein>
<keyword evidence="2" id="KW-1185">Reference proteome</keyword>
<sequence length="60" mass="6903">MSRIRLLVSPCAVNQKGRPQKGHPMNAFAVTETESAENPTYKYKAMIICACSDYRYRLHR</sequence>
<reference evidence="2" key="2">
    <citation type="submission" date="2015-01" db="EMBL/GenBank/DDBJ databases">
        <title>Evolutionary Origins and Diversification of the Mycorrhizal Mutualists.</title>
        <authorList>
            <consortium name="DOE Joint Genome Institute"/>
            <consortium name="Mycorrhizal Genomics Consortium"/>
            <person name="Kohler A."/>
            <person name="Kuo A."/>
            <person name="Nagy L.G."/>
            <person name="Floudas D."/>
            <person name="Copeland A."/>
            <person name="Barry K.W."/>
            <person name="Cichocki N."/>
            <person name="Veneault-Fourrey C."/>
            <person name="LaButti K."/>
            <person name="Lindquist E.A."/>
            <person name="Lipzen A."/>
            <person name="Lundell T."/>
            <person name="Morin E."/>
            <person name="Murat C."/>
            <person name="Riley R."/>
            <person name="Ohm R."/>
            <person name="Sun H."/>
            <person name="Tunlid A."/>
            <person name="Henrissat B."/>
            <person name="Grigoriev I.V."/>
            <person name="Hibbett D.S."/>
            <person name="Martin F."/>
        </authorList>
    </citation>
    <scope>NUCLEOTIDE SEQUENCE [LARGE SCALE GENOMIC DNA]</scope>
    <source>
        <strain evidence="2">F 1598</strain>
    </source>
</reference>
<reference evidence="1 2" key="1">
    <citation type="submission" date="2014-04" db="EMBL/GenBank/DDBJ databases">
        <authorList>
            <consortium name="DOE Joint Genome Institute"/>
            <person name="Kuo A."/>
            <person name="Tarkka M."/>
            <person name="Buscot F."/>
            <person name="Kohler A."/>
            <person name="Nagy L.G."/>
            <person name="Floudas D."/>
            <person name="Copeland A."/>
            <person name="Barry K.W."/>
            <person name="Cichocki N."/>
            <person name="Veneault-Fourrey C."/>
            <person name="LaButti K."/>
            <person name="Lindquist E.A."/>
            <person name="Lipzen A."/>
            <person name="Lundell T."/>
            <person name="Morin E."/>
            <person name="Murat C."/>
            <person name="Sun H."/>
            <person name="Tunlid A."/>
            <person name="Henrissat B."/>
            <person name="Grigoriev I.V."/>
            <person name="Hibbett D.S."/>
            <person name="Martin F."/>
            <person name="Nordberg H.P."/>
            <person name="Cantor M.N."/>
            <person name="Hua S.X."/>
        </authorList>
    </citation>
    <scope>NUCLEOTIDE SEQUENCE [LARGE SCALE GENOMIC DNA]</scope>
    <source>
        <strain evidence="1 2">F 1598</strain>
    </source>
</reference>